<dbReference type="PANTHER" id="PTHR38030:SF2">
    <property type="entry name" value="PROTOPORPHYRINOGEN IX DEHYDROGENASE [QUINONE]"/>
    <property type="match status" value="1"/>
</dbReference>
<dbReference type="InterPro" id="IPR026816">
    <property type="entry name" value="Flavodoxin_dom"/>
</dbReference>
<keyword evidence="3" id="KW-1185">Reference proteome</keyword>
<dbReference type="STRING" id="137265.SAMN05421684_3604"/>
<dbReference type="AlphaFoldDB" id="A0A1H3R8F1"/>
<dbReference type="EMBL" id="FNQB01000002">
    <property type="protein sequence ID" value="SDZ22102.1"/>
    <property type="molecule type" value="Genomic_DNA"/>
</dbReference>
<dbReference type="RefSeq" id="WP_090797476.1">
    <property type="nucleotide sequence ID" value="NZ_BOND01000008.1"/>
</dbReference>
<dbReference type="GO" id="GO:0070819">
    <property type="term" value="F:menaquinone-dependent protoporphyrinogen oxidase activity"/>
    <property type="evidence" value="ECO:0007669"/>
    <property type="project" value="TreeGrafter"/>
</dbReference>
<protein>
    <submittedName>
        <fullName evidence="2">Menaquinone-dependent protoporphyrinogen oxidase</fullName>
    </submittedName>
</protein>
<dbReference type="GO" id="GO:0010181">
    <property type="term" value="F:FMN binding"/>
    <property type="evidence" value="ECO:0007669"/>
    <property type="project" value="TreeGrafter"/>
</dbReference>
<dbReference type="GO" id="GO:0006783">
    <property type="term" value="P:heme biosynthetic process"/>
    <property type="evidence" value="ECO:0007669"/>
    <property type="project" value="TreeGrafter"/>
</dbReference>
<reference evidence="3" key="1">
    <citation type="submission" date="2016-10" db="EMBL/GenBank/DDBJ databases">
        <authorList>
            <person name="Varghese N."/>
            <person name="Submissions S."/>
        </authorList>
    </citation>
    <scope>NUCLEOTIDE SEQUENCE [LARGE SCALE GENOMIC DNA]</scope>
    <source>
        <strain evidence="3">DSM 44718</strain>
    </source>
</reference>
<dbReference type="OrthoDB" id="129384at2"/>
<dbReference type="InterPro" id="IPR029039">
    <property type="entry name" value="Flavoprotein-like_sf"/>
</dbReference>
<evidence type="ECO:0000313" key="2">
    <source>
        <dbReference type="EMBL" id="SDZ22102.1"/>
    </source>
</evidence>
<gene>
    <name evidence="2" type="ORF">SAMN05421684_3604</name>
</gene>
<dbReference type="Proteomes" id="UP000199632">
    <property type="component" value="Unassembled WGS sequence"/>
</dbReference>
<accession>A0A1H3R8F1</accession>
<sequence length="167" mass="18072">MRVLVTAASKHGATVQIAGAIADELRLRGHEAVHLPLGEARVEEFDAVVVGSAVYIGHWLKEATQFVRQNQVALRARRVWLFSSGPVGNLPRPDEPAVDVEKVERMTAAAGHVVFSGRLDHDQLTFGEKAILSALRAPEGDFRDWAAIRSWAGSVADDLTSAAITAR</sequence>
<evidence type="ECO:0000313" key="3">
    <source>
        <dbReference type="Proteomes" id="UP000199632"/>
    </source>
</evidence>
<dbReference type="Gene3D" id="3.40.50.360">
    <property type="match status" value="1"/>
</dbReference>
<name>A0A1H3R8F1_9ACTN</name>
<dbReference type="Pfam" id="PF12724">
    <property type="entry name" value="Flavodoxin_5"/>
    <property type="match status" value="1"/>
</dbReference>
<dbReference type="SUPFAM" id="SSF52218">
    <property type="entry name" value="Flavoproteins"/>
    <property type="match status" value="1"/>
</dbReference>
<proteinExistence type="predicted"/>
<organism evidence="2 3">
    <name type="scientific">Asanoa ishikariensis</name>
    <dbReference type="NCBI Taxonomy" id="137265"/>
    <lineage>
        <taxon>Bacteria</taxon>
        <taxon>Bacillati</taxon>
        <taxon>Actinomycetota</taxon>
        <taxon>Actinomycetes</taxon>
        <taxon>Micromonosporales</taxon>
        <taxon>Micromonosporaceae</taxon>
        <taxon>Asanoa</taxon>
    </lineage>
</organism>
<dbReference type="InterPro" id="IPR052200">
    <property type="entry name" value="Protoporphyrinogen_IX_DH"/>
</dbReference>
<evidence type="ECO:0000259" key="1">
    <source>
        <dbReference type="Pfam" id="PF12724"/>
    </source>
</evidence>
<dbReference type="PANTHER" id="PTHR38030">
    <property type="entry name" value="PROTOPORPHYRINOGEN IX DEHYDROGENASE [MENAQUINONE]"/>
    <property type="match status" value="1"/>
</dbReference>
<feature type="domain" description="Flavodoxin" evidence="1">
    <location>
        <begin position="5"/>
        <end position="142"/>
    </location>
</feature>